<dbReference type="Pfam" id="PF00067">
    <property type="entry name" value="p450"/>
    <property type="match status" value="1"/>
</dbReference>
<keyword evidence="4 7" id="KW-0560">Oxidoreductase</keyword>
<dbReference type="InterPro" id="IPR017972">
    <property type="entry name" value="Cyt_P450_CS"/>
</dbReference>
<evidence type="ECO:0000256" key="3">
    <source>
        <dbReference type="ARBA" id="ARBA00022723"/>
    </source>
</evidence>
<evidence type="ECO:0000256" key="2">
    <source>
        <dbReference type="ARBA" id="ARBA00010617"/>
    </source>
</evidence>
<dbReference type="GO" id="GO:0016705">
    <property type="term" value="F:oxidoreductase activity, acting on paired donors, with incorporation or reduction of molecular oxygen"/>
    <property type="evidence" value="ECO:0007669"/>
    <property type="project" value="InterPro"/>
</dbReference>
<dbReference type="InterPro" id="IPR050121">
    <property type="entry name" value="Cytochrome_P450_monoxygenase"/>
</dbReference>
<keyword evidence="8" id="KW-1133">Transmembrane helix</keyword>
<organism evidence="9 10">
    <name type="scientific">Exophiala mesophila</name>
    <name type="common">Black yeast-like fungus</name>
    <dbReference type="NCBI Taxonomy" id="212818"/>
    <lineage>
        <taxon>Eukaryota</taxon>
        <taxon>Fungi</taxon>
        <taxon>Dikarya</taxon>
        <taxon>Ascomycota</taxon>
        <taxon>Pezizomycotina</taxon>
        <taxon>Eurotiomycetes</taxon>
        <taxon>Chaetothyriomycetidae</taxon>
        <taxon>Chaetothyriales</taxon>
        <taxon>Herpotrichiellaceae</taxon>
        <taxon>Exophiala</taxon>
    </lineage>
</organism>
<dbReference type="InterPro" id="IPR036396">
    <property type="entry name" value="Cyt_P450_sf"/>
</dbReference>
<feature type="transmembrane region" description="Helical" evidence="8">
    <location>
        <begin position="20"/>
        <end position="37"/>
    </location>
</feature>
<dbReference type="PRINTS" id="PR00463">
    <property type="entry name" value="EP450I"/>
</dbReference>
<dbReference type="PRINTS" id="PR00385">
    <property type="entry name" value="P450"/>
</dbReference>
<name>A0A438N021_EXOME</name>
<dbReference type="SUPFAM" id="SSF48264">
    <property type="entry name" value="Cytochrome P450"/>
    <property type="match status" value="1"/>
</dbReference>
<dbReference type="PROSITE" id="PS00086">
    <property type="entry name" value="CYTOCHROME_P450"/>
    <property type="match status" value="1"/>
</dbReference>
<dbReference type="Proteomes" id="UP000288859">
    <property type="component" value="Unassembled WGS sequence"/>
</dbReference>
<keyword evidence="8" id="KW-0472">Membrane</keyword>
<dbReference type="GO" id="GO:0005506">
    <property type="term" value="F:iron ion binding"/>
    <property type="evidence" value="ECO:0007669"/>
    <property type="project" value="InterPro"/>
</dbReference>
<keyword evidence="8" id="KW-0812">Transmembrane</keyword>
<dbReference type="EMBL" id="NAJM01000032">
    <property type="protein sequence ID" value="RVX69045.1"/>
    <property type="molecule type" value="Genomic_DNA"/>
</dbReference>
<dbReference type="OrthoDB" id="1470350at2759"/>
<dbReference type="AlphaFoldDB" id="A0A438N021"/>
<dbReference type="PANTHER" id="PTHR24305:SF96">
    <property type="entry name" value="CYTOCHROME P450 MONOOXYGENASE STCB-RELATED"/>
    <property type="match status" value="1"/>
</dbReference>
<evidence type="ECO:0000256" key="4">
    <source>
        <dbReference type="ARBA" id="ARBA00023002"/>
    </source>
</evidence>
<feature type="binding site" description="axial binding residue" evidence="6">
    <location>
        <position position="444"/>
    </location>
    <ligand>
        <name>heme</name>
        <dbReference type="ChEBI" id="CHEBI:30413"/>
    </ligand>
    <ligandPart>
        <name>Fe</name>
        <dbReference type="ChEBI" id="CHEBI:18248"/>
    </ligandPart>
</feature>
<keyword evidence="7" id="KW-0503">Monooxygenase</keyword>
<dbReference type="VEuPathDB" id="FungiDB:PV10_07649"/>
<dbReference type="GO" id="GO:0020037">
    <property type="term" value="F:heme binding"/>
    <property type="evidence" value="ECO:0007669"/>
    <property type="project" value="InterPro"/>
</dbReference>
<evidence type="ECO:0000256" key="8">
    <source>
        <dbReference type="SAM" id="Phobius"/>
    </source>
</evidence>
<evidence type="ECO:0000256" key="7">
    <source>
        <dbReference type="RuleBase" id="RU000461"/>
    </source>
</evidence>
<dbReference type="PANTHER" id="PTHR24305">
    <property type="entry name" value="CYTOCHROME P450"/>
    <property type="match status" value="1"/>
</dbReference>
<comment type="caution">
    <text evidence="9">The sequence shown here is derived from an EMBL/GenBank/DDBJ whole genome shotgun (WGS) entry which is preliminary data.</text>
</comment>
<dbReference type="InterPro" id="IPR001128">
    <property type="entry name" value="Cyt_P450"/>
</dbReference>
<comment type="similarity">
    <text evidence="2 7">Belongs to the cytochrome P450 family.</text>
</comment>
<dbReference type="Gene3D" id="1.10.630.10">
    <property type="entry name" value="Cytochrome P450"/>
    <property type="match status" value="1"/>
</dbReference>
<evidence type="ECO:0000313" key="9">
    <source>
        <dbReference type="EMBL" id="RVX69045.1"/>
    </source>
</evidence>
<evidence type="ECO:0000313" key="10">
    <source>
        <dbReference type="Proteomes" id="UP000288859"/>
    </source>
</evidence>
<keyword evidence="5 6" id="KW-0408">Iron</keyword>
<evidence type="ECO:0000256" key="5">
    <source>
        <dbReference type="ARBA" id="ARBA00023004"/>
    </source>
</evidence>
<dbReference type="InterPro" id="IPR002401">
    <property type="entry name" value="Cyt_P450_E_grp-I"/>
</dbReference>
<sequence length="503" mass="57155">MTLLTKMIEYQPQSVVTTLWALLAAYLLGVFVYRVWFHPLAKYPGPFFARFTDIYPMIAMFKMTRCYWQNDMIQKYGSPVRVSTNQLFFADMRSWVDIYGQSSSPCLKEPGFYDQMTATGATSVFNATSKVEHARVRRLLSHAFSLSALLKDEALVRRKVDELDRLVFEPAARLGQSVDIFGKMMCNFLDISSHFSYGESFNSLSGRGDISHADMDCFFVVIPVQAFLPFLRYVPIPRIQEAYRSLGRLVRFVQKSVGNFQAEIEKQGDNFAKGTFLRNLIDARDVETGGSRLSFEDLVENTIIFLLAGSDTTAITSMYLMWEVGRRPEVRKKLLEEIRSAFPNPDQMPNYEQASQLKYFNACIEETLRLWGPFNVGFPRVSPGKQIGGVFVPAGTVVATVAYSTHRDPNYFPNPLEFVPERWLDASSDMRAMAKPFGHGPRNCIGKHLAEIGLRLTLTRLYQLYDIEIDSCMTEEMMRQKDRGAAGPWAGKFVVVPKPASKI</sequence>
<comment type="cofactor">
    <cofactor evidence="1 6">
        <name>heme</name>
        <dbReference type="ChEBI" id="CHEBI:30413"/>
    </cofactor>
</comment>
<keyword evidence="3 6" id="KW-0479">Metal-binding</keyword>
<accession>A0A438N021</accession>
<dbReference type="GO" id="GO:0004497">
    <property type="term" value="F:monooxygenase activity"/>
    <property type="evidence" value="ECO:0007669"/>
    <property type="project" value="UniProtKB-KW"/>
</dbReference>
<evidence type="ECO:0000256" key="1">
    <source>
        <dbReference type="ARBA" id="ARBA00001971"/>
    </source>
</evidence>
<evidence type="ECO:0000256" key="6">
    <source>
        <dbReference type="PIRSR" id="PIRSR602401-1"/>
    </source>
</evidence>
<gene>
    <name evidence="9" type="ORF">B0A52_06758</name>
</gene>
<keyword evidence="6 7" id="KW-0349">Heme</keyword>
<protein>
    <submittedName>
        <fullName evidence="9">Uncharacterized protein</fullName>
    </submittedName>
</protein>
<proteinExistence type="inferred from homology"/>
<reference evidence="9 10" key="1">
    <citation type="submission" date="2017-03" db="EMBL/GenBank/DDBJ databases">
        <title>Genomes of endolithic fungi from Antarctica.</title>
        <authorList>
            <person name="Coleine C."/>
            <person name="Masonjones S."/>
            <person name="Stajich J.E."/>
        </authorList>
    </citation>
    <scope>NUCLEOTIDE SEQUENCE [LARGE SCALE GENOMIC DNA]</scope>
    <source>
        <strain evidence="9 10">CCFEE 6314</strain>
    </source>
</reference>